<feature type="compositionally biased region" description="Basic and acidic residues" evidence="1">
    <location>
        <begin position="189"/>
        <end position="210"/>
    </location>
</feature>
<gene>
    <name evidence="2" type="ORF">LNINA_LOCUS9411</name>
</gene>
<reference evidence="2 3" key="1">
    <citation type="submission" date="2023-11" db="EMBL/GenBank/DDBJ databases">
        <authorList>
            <person name="Okamura Y."/>
        </authorList>
    </citation>
    <scope>NUCLEOTIDE SEQUENCE [LARGE SCALE GENOMIC DNA]</scope>
</reference>
<comment type="caution">
    <text evidence="2">The sequence shown here is derived from an EMBL/GenBank/DDBJ whole genome shotgun (WGS) entry which is preliminary data.</text>
</comment>
<protein>
    <submittedName>
        <fullName evidence="2">Uncharacterized protein</fullName>
    </submittedName>
</protein>
<evidence type="ECO:0000313" key="2">
    <source>
        <dbReference type="EMBL" id="CAK1550173.1"/>
    </source>
</evidence>
<proteinExistence type="predicted"/>
<feature type="region of interest" description="Disordered" evidence="1">
    <location>
        <begin position="189"/>
        <end position="223"/>
    </location>
</feature>
<keyword evidence="3" id="KW-1185">Reference proteome</keyword>
<evidence type="ECO:0000256" key="1">
    <source>
        <dbReference type="SAM" id="MobiDB-lite"/>
    </source>
</evidence>
<feature type="compositionally biased region" description="Basic residues" evidence="1">
    <location>
        <begin position="211"/>
        <end position="223"/>
    </location>
</feature>
<organism evidence="2 3">
    <name type="scientific">Leptosia nina</name>
    <dbReference type="NCBI Taxonomy" id="320188"/>
    <lineage>
        <taxon>Eukaryota</taxon>
        <taxon>Metazoa</taxon>
        <taxon>Ecdysozoa</taxon>
        <taxon>Arthropoda</taxon>
        <taxon>Hexapoda</taxon>
        <taxon>Insecta</taxon>
        <taxon>Pterygota</taxon>
        <taxon>Neoptera</taxon>
        <taxon>Endopterygota</taxon>
        <taxon>Lepidoptera</taxon>
        <taxon>Glossata</taxon>
        <taxon>Ditrysia</taxon>
        <taxon>Papilionoidea</taxon>
        <taxon>Pieridae</taxon>
        <taxon>Pierinae</taxon>
        <taxon>Leptosia</taxon>
    </lineage>
</organism>
<dbReference type="Proteomes" id="UP001497472">
    <property type="component" value="Unassembled WGS sequence"/>
</dbReference>
<sequence length="223" mass="25875">MRTAVDSTIGSSAQLEFPLLLDRLGRVMGFEALHASGLQDHGRPTLARRAPSSAARRAIDVDAGEIGLHADVRVRGEVQHRHPHRPRLADRALRLKRTVVEAKRGKHDKKIKTYIFTTLRYPVHCPSFMYDFSDRCAREPHRARSGASVHAEWCDEIAQNKAIIWYETKGHLEEYERLVRPIFGRCRRQSDRRDGEPQQEHASQRSEWRGRRVQRAKYRRRTA</sequence>
<name>A0AAV1JL05_9NEOP</name>
<dbReference type="AlphaFoldDB" id="A0AAV1JL05"/>
<evidence type="ECO:0000313" key="3">
    <source>
        <dbReference type="Proteomes" id="UP001497472"/>
    </source>
</evidence>
<dbReference type="EMBL" id="CAVLEF010000079">
    <property type="protein sequence ID" value="CAK1550173.1"/>
    <property type="molecule type" value="Genomic_DNA"/>
</dbReference>
<accession>A0AAV1JL05</accession>